<protein>
    <recommendedName>
        <fullName evidence="2">BP74 N-terminal domain-containing protein</fullName>
    </recommendedName>
</protein>
<feature type="chain" id="PRO_5029524622" description="BP74 N-terminal domain-containing protein" evidence="1">
    <location>
        <begin position="27"/>
        <end position="140"/>
    </location>
</feature>
<dbReference type="AlphaFoldDB" id="A0A7K1L3T7"/>
<reference evidence="3 4" key="1">
    <citation type="submission" date="2019-11" db="EMBL/GenBank/DDBJ databases">
        <authorList>
            <person name="Cao P."/>
        </authorList>
    </citation>
    <scope>NUCLEOTIDE SEQUENCE [LARGE SCALE GENOMIC DNA]</scope>
    <source>
        <strain evidence="3 4">NEAU-AAG5</strain>
    </source>
</reference>
<dbReference type="RefSeq" id="WP_156218269.1">
    <property type="nucleotide sequence ID" value="NZ_WOFH01000007.1"/>
</dbReference>
<evidence type="ECO:0000313" key="4">
    <source>
        <dbReference type="Proteomes" id="UP000432015"/>
    </source>
</evidence>
<name>A0A7K1L3T7_9ACTN</name>
<organism evidence="3 4">
    <name type="scientific">Actinomadura litoris</name>
    <dbReference type="NCBI Taxonomy" id="2678616"/>
    <lineage>
        <taxon>Bacteria</taxon>
        <taxon>Bacillati</taxon>
        <taxon>Actinomycetota</taxon>
        <taxon>Actinomycetes</taxon>
        <taxon>Streptosporangiales</taxon>
        <taxon>Thermomonosporaceae</taxon>
        <taxon>Actinomadura</taxon>
    </lineage>
</organism>
<dbReference type="Pfam" id="PF23621">
    <property type="entry name" value="BP74_N"/>
    <property type="match status" value="1"/>
</dbReference>
<sequence>MTPKTFFAGGAVALGLLLGSATSAIADTGAAPEDTQYVATFNVSGESYKVRLVDQDDIDQAEALLNGGSGPSIPNGKINWGVVDVNSPYQWSIDPNNFGFADATTEVCDGRPSYVDGPNWGAGYFCPWDAVITSLDPISH</sequence>
<evidence type="ECO:0000313" key="3">
    <source>
        <dbReference type="EMBL" id="MUN39094.1"/>
    </source>
</evidence>
<feature type="signal peptide" evidence="1">
    <location>
        <begin position="1"/>
        <end position="26"/>
    </location>
</feature>
<evidence type="ECO:0000259" key="2">
    <source>
        <dbReference type="Pfam" id="PF23621"/>
    </source>
</evidence>
<accession>A0A7K1L3T7</accession>
<feature type="domain" description="BP74 N-terminal" evidence="2">
    <location>
        <begin position="35"/>
        <end position="135"/>
    </location>
</feature>
<evidence type="ECO:0000256" key="1">
    <source>
        <dbReference type="SAM" id="SignalP"/>
    </source>
</evidence>
<keyword evidence="4" id="KW-1185">Reference proteome</keyword>
<dbReference type="InterPro" id="IPR056422">
    <property type="entry name" value="BP74_N"/>
</dbReference>
<dbReference type="Proteomes" id="UP000432015">
    <property type="component" value="Unassembled WGS sequence"/>
</dbReference>
<keyword evidence="1" id="KW-0732">Signal</keyword>
<comment type="caution">
    <text evidence="3">The sequence shown here is derived from an EMBL/GenBank/DDBJ whole genome shotgun (WGS) entry which is preliminary data.</text>
</comment>
<dbReference type="EMBL" id="WOFH01000007">
    <property type="protein sequence ID" value="MUN39094.1"/>
    <property type="molecule type" value="Genomic_DNA"/>
</dbReference>
<proteinExistence type="predicted"/>
<gene>
    <name evidence="3" type="ORF">GNZ18_21190</name>
</gene>